<reference evidence="2" key="2">
    <citation type="submission" date="2020-11" db="EMBL/GenBank/DDBJ databases">
        <authorList>
            <person name="McCartney M.A."/>
            <person name="Auch B."/>
            <person name="Kono T."/>
            <person name="Mallez S."/>
            <person name="Becker A."/>
            <person name="Gohl D.M."/>
            <person name="Silverstein K.A.T."/>
            <person name="Koren S."/>
            <person name="Bechman K.B."/>
            <person name="Herman A."/>
            <person name="Abrahante J.E."/>
            <person name="Garbe J."/>
        </authorList>
    </citation>
    <scope>NUCLEOTIDE SEQUENCE</scope>
    <source>
        <strain evidence="2">Duluth1</strain>
        <tissue evidence="2">Whole animal</tissue>
    </source>
</reference>
<organism evidence="2 3">
    <name type="scientific">Dreissena polymorpha</name>
    <name type="common">Zebra mussel</name>
    <name type="synonym">Mytilus polymorpha</name>
    <dbReference type="NCBI Taxonomy" id="45954"/>
    <lineage>
        <taxon>Eukaryota</taxon>
        <taxon>Metazoa</taxon>
        <taxon>Spiralia</taxon>
        <taxon>Lophotrochozoa</taxon>
        <taxon>Mollusca</taxon>
        <taxon>Bivalvia</taxon>
        <taxon>Autobranchia</taxon>
        <taxon>Heteroconchia</taxon>
        <taxon>Euheterodonta</taxon>
        <taxon>Imparidentia</taxon>
        <taxon>Neoheterodontei</taxon>
        <taxon>Myida</taxon>
        <taxon>Dreissenoidea</taxon>
        <taxon>Dreissenidae</taxon>
        <taxon>Dreissena</taxon>
    </lineage>
</organism>
<accession>A0A9D3YQF4</accession>
<evidence type="ECO:0000256" key="1">
    <source>
        <dbReference type="SAM" id="Phobius"/>
    </source>
</evidence>
<keyword evidence="1" id="KW-0812">Transmembrane</keyword>
<comment type="caution">
    <text evidence="2">The sequence shown here is derived from an EMBL/GenBank/DDBJ whole genome shotgun (WGS) entry which is preliminary data.</text>
</comment>
<feature type="transmembrane region" description="Helical" evidence="1">
    <location>
        <begin position="63"/>
        <end position="89"/>
    </location>
</feature>
<dbReference type="AlphaFoldDB" id="A0A9D3YQF4"/>
<dbReference type="EMBL" id="JAIWYP010000015">
    <property type="protein sequence ID" value="KAH3703358.1"/>
    <property type="molecule type" value="Genomic_DNA"/>
</dbReference>
<keyword evidence="1" id="KW-1133">Transmembrane helix</keyword>
<feature type="non-terminal residue" evidence="2">
    <location>
        <position position="166"/>
    </location>
</feature>
<keyword evidence="3" id="KW-1185">Reference proteome</keyword>
<gene>
    <name evidence="2" type="ORF">DPMN_078393</name>
</gene>
<dbReference type="Proteomes" id="UP000828390">
    <property type="component" value="Unassembled WGS sequence"/>
</dbReference>
<reference evidence="2" key="1">
    <citation type="journal article" date="2019" name="bioRxiv">
        <title>The Genome of the Zebra Mussel, Dreissena polymorpha: A Resource for Invasive Species Research.</title>
        <authorList>
            <person name="McCartney M.A."/>
            <person name="Auch B."/>
            <person name="Kono T."/>
            <person name="Mallez S."/>
            <person name="Zhang Y."/>
            <person name="Obille A."/>
            <person name="Becker A."/>
            <person name="Abrahante J.E."/>
            <person name="Garbe J."/>
            <person name="Badalamenti J.P."/>
            <person name="Herman A."/>
            <person name="Mangelson H."/>
            <person name="Liachko I."/>
            <person name="Sullivan S."/>
            <person name="Sone E.D."/>
            <person name="Koren S."/>
            <person name="Silverstein K.A.T."/>
            <person name="Beckman K.B."/>
            <person name="Gohl D.M."/>
        </authorList>
    </citation>
    <scope>NUCLEOTIDE SEQUENCE</scope>
    <source>
        <strain evidence="2">Duluth1</strain>
        <tissue evidence="2">Whole animal</tissue>
    </source>
</reference>
<protein>
    <submittedName>
        <fullName evidence="2">Uncharacterized protein</fullName>
    </submittedName>
</protein>
<proteinExistence type="predicted"/>
<evidence type="ECO:0000313" key="3">
    <source>
        <dbReference type="Proteomes" id="UP000828390"/>
    </source>
</evidence>
<sequence>TFTITPVKQFAFLKNESRVLKFASDYVNKTALCIQGFQTTESSKSSFLTDVVSTTEESISKEFTVGVGIGVAVGILCIVGAVIVVIVLIRRGVLPCTFGTPTDEPYASTISFANRSNEETLPCHKHISKTEEDLGLTLVEPRKKYQQLMNRCLRYQQAAVYQKDMT</sequence>
<keyword evidence="1" id="KW-0472">Membrane</keyword>
<name>A0A9D3YQF4_DREPO</name>
<evidence type="ECO:0000313" key="2">
    <source>
        <dbReference type="EMBL" id="KAH3703358.1"/>
    </source>
</evidence>